<dbReference type="Gene3D" id="3.70.10.10">
    <property type="match status" value="1"/>
</dbReference>
<keyword evidence="5 10" id="KW-0808">Transferase</keyword>
<evidence type="ECO:0000259" key="12">
    <source>
        <dbReference type="Pfam" id="PF02767"/>
    </source>
</evidence>
<dbReference type="InterPro" id="IPR022635">
    <property type="entry name" value="DNA_polIII_beta_C"/>
</dbReference>
<evidence type="ECO:0000256" key="10">
    <source>
        <dbReference type="PIRNR" id="PIRNR000804"/>
    </source>
</evidence>
<dbReference type="GO" id="GO:0003887">
    <property type="term" value="F:DNA-directed DNA polymerase activity"/>
    <property type="evidence" value="ECO:0007669"/>
    <property type="project" value="UniProtKB-UniRule"/>
</dbReference>
<evidence type="ECO:0000259" key="13">
    <source>
        <dbReference type="Pfam" id="PF02768"/>
    </source>
</evidence>
<dbReference type="GO" id="GO:0003677">
    <property type="term" value="F:DNA binding"/>
    <property type="evidence" value="ECO:0007669"/>
    <property type="project" value="UniProtKB-UniRule"/>
</dbReference>
<evidence type="ECO:0000256" key="2">
    <source>
        <dbReference type="ARBA" id="ARBA00010752"/>
    </source>
</evidence>
<keyword evidence="15" id="KW-1185">Reference proteome</keyword>
<protein>
    <recommendedName>
        <fullName evidence="3 10">Beta sliding clamp</fullName>
    </recommendedName>
</protein>
<evidence type="ECO:0000259" key="11">
    <source>
        <dbReference type="Pfam" id="PF00712"/>
    </source>
</evidence>
<evidence type="ECO:0000256" key="8">
    <source>
        <dbReference type="ARBA" id="ARBA00022932"/>
    </source>
</evidence>
<reference evidence="14 15" key="1">
    <citation type="submission" date="2018-08" db="EMBL/GenBank/DDBJ databases">
        <title>Parvularcula sp. SM1705, isolated from surface water of the South Sea China.</title>
        <authorList>
            <person name="Sun L."/>
        </authorList>
    </citation>
    <scope>NUCLEOTIDE SEQUENCE [LARGE SCALE GENOMIC DNA]</scope>
    <source>
        <strain evidence="14 15">SM1705</strain>
    </source>
</reference>
<dbReference type="OrthoDB" id="8421503at2"/>
<evidence type="ECO:0000256" key="1">
    <source>
        <dbReference type="ARBA" id="ARBA00004496"/>
    </source>
</evidence>
<dbReference type="NCBIfam" id="TIGR00663">
    <property type="entry name" value="dnan"/>
    <property type="match status" value="1"/>
</dbReference>
<dbReference type="InterPro" id="IPR022637">
    <property type="entry name" value="DNA_polIII_beta_cen"/>
</dbReference>
<dbReference type="FunCoup" id="A0A371RKF3">
    <property type="interactions" value="366"/>
</dbReference>
<proteinExistence type="inferred from homology"/>
<evidence type="ECO:0000256" key="7">
    <source>
        <dbReference type="ARBA" id="ARBA00022705"/>
    </source>
</evidence>
<dbReference type="SMART" id="SM00480">
    <property type="entry name" value="POL3Bc"/>
    <property type="match status" value="1"/>
</dbReference>
<accession>A0A371RKF3</accession>
<evidence type="ECO:0000256" key="6">
    <source>
        <dbReference type="ARBA" id="ARBA00022695"/>
    </source>
</evidence>
<dbReference type="GO" id="GO:0009360">
    <property type="term" value="C:DNA polymerase III complex"/>
    <property type="evidence" value="ECO:0007669"/>
    <property type="project" value="InterPro"/>
</dbReference>
<dbReference type="Pfam" id="PF00712">
    <property type="entry name" value="DNA_pol3_beta"/>
    <property type="match status" value="1"/>
</dbReference>
<dbReference type="Proteomes" id="UP000264589">
    <property type="component" value="Unassembled WGS sequence"/>
</dbReference>
<dbReference type="GO" id="GO:0005737">
    <property type="term" value="C:cytoplasm"/>
    <property type="evidence" value="ECO:0007669"/>
    <property type="project" value="UniProtKB-SubCell"/>
</dbReference>
<keyword evidence="8 10" id="KW-0239">DNA-directed DNA polymerase</keyword>
<evidence type="ECO:0000256" key="5">
    <source>
        <dbReference type="ARBA" id="ARBA00022679"/>
    </source>
</evidence>
<organism evidence="14 15">
    <name type="scientific">Parvularcula marina</name>
    <dbReference type="NCBI Taxonomy" id="2292771"/>
    <lineage>
        <taxon>Bacteria</taxon>
        <taxon>Pseudomonadati</taxon>
        <taxon>Pseudomonadota</taxon>
        <taxon>Alphaproteobacteria</taxon>
        <taxon>Parvularculales</taxon>
        <taxon>Parvularculaceae</taxon>
        <taxon>Parvularcula</taxon>
    </lineage>
</organism>
<comment type="caution">
    <text evidence="14">The sequence shown here is derived from an EMBL/GenBank/DDBJ whole genome shotgun (WGS) entry which is preliminary data.</text>
</comment>
<evidence type="ECO:0000313" key="14">
    <source>
        <dbReference type="EMBL" id="RFB05856.1"/>
    </source>
</evidence>
<dbReference type="InterPro" id="IPR022634">
    <property type="entry name" value="DNA_polIII_beta_N"/>
</dbReference>
<dbReference type="InParanoid" id="A0A371RKF3"/>
<dbReference type="CDD" id="cd00140">
    <property type="entry name" value="beta_clamp"/>
    <property type="match status" value="1"/>
</dbReference>
<dbReference type="EMBL" id="QUQO01000001">
    <property type="protein sequence ID" value="RFB05856.1"/>
    <property type="molecule type" value="Genomic_DNA"/>
</dbReference>
<feature type="domain" description="DNA polymerase III beta sliding clamp central" evidence="12">
    <location>
        <begin position="131"/>
        <end position="249"/>
    </location>
</feature>
<name>A0A371RKF3_9PROT</name>
<gene>
    <name evidence="14" type="ORF">DX908_11605</name>
</gene>
<dbReference type="Pfam" id="PF02768">
    <property type="entry name" value="DNA_pol3_beta_3"/>
    <property type="match status" value="1"/>
</dbReference>
<feature type="domain" description="DNA polymerase III beta sliding clamp C-terminal" evidence="13">
    <location>
        <begin position="252"/>
        <end position="371"/>
    </location>
</feature>
<evidence type="ECO:0000256" key="4">
    <source>
        <dbReference type="ARBA" id="ARBA00022490"/>
    </source>
</evidence>
<evidence type="ECO:0000256" key="3">
    <source>
        <dbReference type="ARBA" id="ARBA00021035"/>
    </source>
</evidence>
<dbReference type="GO" id="GO:0008408">
    <property type="term" value="F:3'-5' exonuclease activity"/>
    <property type="evidence" value="ECO:0007669"/>
    <property type="project" value="InterPro"/>
</dbReference>
<comment type="function">
    <text evidence="10">Confers DNA tethering and processivity to DNA polymerases and other proteins. Acts as a clamp, forming a ring around DNA (a reaction catalyzed by the clamp-loading complex) which diffuses in an ATP-independent manner freely and bidirectionally along dsDNA. Initially characterized for its ability to contact the catalytic subunit of DNA polymerase III (Pol III), a complex, multichain enzyme responsible for most of the replicative synthesis in bacteria; Pol III exhibits 3'-5' exonuclease proofreading activity. The beta chain is required for initiation of replication as well as for processivity of DNA replication.</text>
</comment>
<comment type="subcellular location">
    <subcellularLocation>
        <location evidence="1 10">Cytoplasm</location>
    </subcellularLocation>
</comment>
<keyword evidence="7 10" id="KW-0235">DNA replication</keyword>
<dbReference type="RefSeq" id="WP_116392489.1">
    <property type="nucleotide sequence ID" value="NZ_QUQO01000001.1"/>
</dbReference>
<dbReference type="SUPFAM" id="SSF55979">
    <property type="entry name" value="DNA clamp"/>
    <property type="match status" value="3"/>
</dbReference>
<dbReference type="AlphaFoldDB" id="A0A371RKF3"/>
<dbReference type="InterPro" id="IPR046938">
    <property type="entry name" value="DNA_clamp_sf"/>
</dbReference>
<comment type="subunit">
    <text evidence="10">Forms a ring-shaped head-to-tail homodimer around DNA.</text>
</comment>
<keyword evidence="4 10" id="KW-0963">Cytoplasm</keyword>
<dbReference type="Gene3D" id="3.10.150.10">
    <property type="entry name" value="DNA Polymerase III, subunit A, domain 2"/>
    <property type="match status" value="1"/>
</dbReference>
<evidence type="ECO:0000313" key="15">
    <source>
        <dbReference type="Proteomes" id="UP000264589"/>
    </source>
</evidence>
<comment type="similarity">
    <text evidence="2 10">Belongs to the beta sliding clamp family.</text>
</comment>
<dbReference type="Pfam" id="PF02767">
    <property type="entry name" value="DNA_pol3_beta_2"/>
    <property type="match status" value="1"/>
</dbReference>
<evidence type="ECO:0000256" key="9">
    <source>
        <dbReference type="ARBA" id="ARBA00023125"/>
    </source>
</evidence>
<dbReference type="PIRSF" id="PIRSF000804">
    <property type="entry name" value="DNA_pol_III_b"/>
    <property type="match status" value="1"/>
</dbReference>
<keyword evidence="6 10" id="KW-0548">Nucleotidyltransferase</keyword>
<feature type="domain" description="DNA polymerase III beta sliding clamp N-terminal" evidence="11">
    <location>
        <begin position="1"/>
        <end position="120"/>
    </location>
</feature>
<dbReference type="PANTHER" id="PTHR30478">
    <property type="entry name" value="DNA POLYMERASE III SUBUNIT BETA"/>
    <property type="match status" value="1"/>
</dbReference>
<dbReference type="GO" id="GO:0006271">
    <property type="term" value="P:DNA strand elongation involved in DNA replication"/>
    <property type="evidence" value="ECO:0007669"/>
    <property type="project" value="TreeGrafter"/>
</dbReference>
<sequence length="372" mass="40473">MQVTIERATFLKALNHVQSVVERRNTIPILSNVLMRAEGGTMSLTATDLDIEIVEQIPADVTANGGITASAITLFDIVKKLPEGAQIALDSGEDGGRLTVSAGKSEFQLAVLPDQDFPSLAGDGEGASFTMPTADLRRLVDRTRFAMSQEETRYYLNGIYLHAHQEDGKSVLRAVATDGHRLARLDAELPDGAADMPGVIVPRKAVLELRRLLDDAGDDISITISESRIRFAFDDIVLTSKLIDGTFPDYARVIPTGNDRVLEVENAAFRRAVDRVSTVSADKTRSVKLSLREDQLTLLVNNPETGSATEELSVDYRAEDLDIGFNAKYLLDIADQITGDNATLHFADAASPTVVTDTDDVQALYVLMPLRV</sequence>
<dbReference type="InterPro" id="IPR001001">
    <property type="entry name" value="DNA_polIII_beta"/>
</dbReference>
<keyword evidence="9" id="KW-0238">DNA-binding</keyword>
<dbReference type="PANTHER" id="PTHR30478:SF0">
    <property type="entry name" value="BETA SLIDING CLAMP"/>
    <property type="match status" value="1"/>
</dbReference>